<dbReference type="EMBL" id="CP002281">
    <property type="protein sequence ID" value="ADO81817.1"/>
    <property type="molecule type" value="Genomic_DNA"/>
</dbReference>
<sequence>MGKGIVTFNEERCKGCGLCTVNCPVNIVFLQKNKINSKGYNPAGVTDPDKCIGCGNCAIMCPDLVIRVKKI</sequence>
<protein>
    <submittedName>
        <fullName evidence="5">2-oxoglutarate ferredoxin oxidoreductase, delta subunit</fullName>
        <ecNumber evidence="5">1.2.7.3</ecNumber>
    </submittedName>
</protein>
<name>E3H658_ILYPC</name>
<dbReference type="HOGENOM" id="CLU_139698_5_3_0"/>
<dbReference type="Gene3D" id="3.30.70.20">
    <property type="match status" value="2"/>
</dbReference>
<dbReference type="RefSeq" id="WP_013386489.1">
    <property type="nucleotide sequence ID" value="NC_014632.1"/>
</dbReference>
<keyword evidence="6" id="KW-1185">Reference proteome</keyword>
<dbReference type="PROSITE" id="PS51379">
    <property type="entry name" value="4FE4S_FER_2"/>
    <property type="match status" value="2"/>
</dbReference>
<keyword evidence="5" id="KW-0560">Oxidoreductase</keyword>
<dbReference type="PANTHER" id="PTHR43122">
    <property type="entry name" value="FERREDOXIN SUBUNIT OF PYRUVATE:FLAVODOXIN OXIDOREDUCTASE-RELATED"/>
    <property type="match status" value="1"/>
</dbReference>
<proteinExistence type="predicted"/>
<reference evidence="5 6" key="1">
    <citation type="journal article" date="2010" name="Stand. Genomic Sci.">
        <title>Complete genome sequence of Ilyobacter polytropus type strain (CuHbu1).</title>
        <authorList>
            <person name="Sikorski J."/>
            <person name="Chertkov O."/>
            <person name="Lapidus A."/>
            <person name="Nolan M."/>
            <person name="Lucas S."/>
            <person name="Del Rio T.G."/>
            <person name="Tice H."/>
            <person name="Cheng J.F."/>
            <person name="Tapia R."/>
            <person name="Han C."/>
            <person name="Goodwin L."/>
            <person name="Pitluck S."/>
            <person name="Liolios K."/>
            <person name="Ivanova N."/>
            <person name="Mavromatis K."/>
            <person name="Mikhailova N."/>
            <person name="Pati A."/>
            <person name="Chen A."/>
            <person name="Palaniappan K."/>
            <person name="Land M."/>
            <person name="Hauser L."/>
            <person name="Chang Y.J."/>
            <person name="Jeffries C.D."/>
            <person name="Brambilla E."/>
            <person name="Yasawong M."/>
            <person name="Rohde M."/>
            <person name="Pukall R."/>
            <person name="Spring S."/>
            <person name="Goker M."/>
            <person name="Woyke T."/>
            <person name="Bristow J."/>
            <person name="Eisen J.A."/>
            <person name="Markowitz V."/>
            <person name="Hugenholtz P."/>
            <person name="Kyrpides N.C."/>
            <person name="Klenk H.P."/>
        </authorList>
    </citation>
    <scope>NUCLEOTIDE SEQUENCE [LARGE SCALE GENOMIC DNA]</scope>
    <source>
        <strain evidence="6">ATCC 51220 / DSM 2926 / LMG 16218 / CuHBu1</strain>
    </source>
</reference>
<gene>
    <name evidence="5" type="ordered locus">Ilyop_0027</name>
</gene>
<feature type="domain" description="4Fe-4S ferredoxin-type" evidence="4">
    <location>
        <begin position="42"/>
        <end position="71"/>
    </location>
</feature>
<dbReference type="SUPFAM" id="SSF54862">
    <property type="entry name" value="4Fe-4S ferredoxins"/>
    <property type="match status" value="1"/>
</dbReference>
<dbReference type="EC" id="1.2.7.3" evidence="5"/>
<dbReference type="InterPro" id="IPR017900">
    <property type="entry name" value="4Fe4S_Fe_S_CS"/>
</dbReference>
<evidence type="ECO:0000256" key="2">
    <source>
        <dbReference type="ARBA" id="ARBA00023004"/>
    </source>
</evidence>
<dbReference type="Proteomes" id="UP000006875">
    <property type="component" value="Chromosome"/>
</dbReference>
<dbReference type="PROSITE" id="PS00198">
    <property type="entry name" value="4FE4S_FER_1"/>
    <property type="match status" value="1"/>
</dbReference>
<dbReference type="GO" id="GO:0046872">
    <property type="term" value="F:metal ion binding"/>
    <property type="evidence" value="ECO:0007669"/>
    <property type="project" value="UniProtKB-KW"/>
</dbReference>
<dbReference type="GO" id="GO:0051536">
    <property type="term" value="F:iron-sulfur cluster binding"/>
    <property type="evidence" value="ECO:0007669"/>
    <property type="project" value="UniProtKB-KW"/>
</dbReference>
<dbReference type="OrthoDB" id="9813995at2"/>
<dbReference type="Pfam" id="PF12838">
    <property type="entry name" value="Fer4_7"/>
    <property type="match status" value="1"/>
</dbReference>
<evidence type="ECO:0000256" key="3">
    <source>
        <dbReference type="ARBA" id="ARBA00023014"/>
    </source>
</evidence>
<feature type="domain" description="4Fe-4S ferredoxin-type" evidence="4">
    <location>
        <begin position="4"/>
        <end position="33"/>
    </location>
</feature>
<keyword evidence="2" id="KW-0408">Iron</keyword>
<evidence type="ECO:0000259" key="4">
    <source>
        <dbReference type="PROSITE" id="PS51379"/>
    </source>
</evidence>
<dbReference type="STRING" id="572544.Ilyop_0027"/>
<dbReference type="eggNOG" id="COG2221">
    <property type="taxonomic scope" value="Bacteria"/>
</dbReference>
<keyword evidence="3" id="KW-0411">Iron-sulfur</keyword>
<evidence type="ECO:0000313" key="5">
    <source>
        <dbReference type="EMBL" id="ADO81817.1"/>
    </source>
</evidence>
<organism evidence="5 6">
    <name type="scientific">Ilyobacter polytropus (strain ATCC 51220 / DSM 2926 / LMG 16218 / CuHBu1)</name>
    <dbReference type="NCBI Taxonomy" id="572544"/>
    <lineage>
        <taxon>Bacteria</taxon>
        <taxon>Fusobacteriati</taxon>
        <taxon>Fusobacteriota</taxon>
        <taxon>Fusobacteriia</taxon>
        <taxon>Fusobacteriales</taxon>
        <taxon>Fusobacteriaceae</taxon>
        <taxon>Ilyobacter</taxon>
    </lineage>
</organism>
<evidence type="ECO:0000256" key="1">
    <source>
        <dbReference type="ARBA" id="ARBA00022723"/>
    </source>
</evidence>
<keyword evidence="1" id="KW-0479">Metal-binding</keyword>
<dbReference type="KEGG" id="ipo:Ilyop_0027"/>
<dbReference type="GO" id="GO:0047553">
    <property type="term" value="F:2-oxoglutarate synthase activity"/>
    <property type="evidence" value="ECO:0007669"/>
    <property type="project" value="UniProtKB-EC"/>
</dbReference>
<accession>E3H658</accession>
<dbReference type="AlphaFoldDB" id="E3H658"/>
<dbReference type="InterPro" id="IPR017896">
    <property type="entry name" value="4Fe4S_Fe-S-bd"/>
</dbReference>
<dbReference type="PANTHER" id="PTHR43122:SF2">
    <property type="entry name" value="FERREDOXIN SUBUNIT OF PYRUVATE:FLAVODOXIN OXIDOREDUCTASE"/>
    <property type="match status" value="1"/>
</dbReference>
<evidence type="ECO:0000313" key="6">
    <source>
        <dbReference type="Proteomes" id="UP000006875"/>
    </source>
</evidence>